<protein>
    <submittedName>
        <fullName evidence="4">Uncharacterized protein LOC106166135</fullName>
    </submittedName>
</protein>
<organism evidence="3 4">
    <name type="scientific">Lingula anatina</name>
    <name type="common">Brachiopod</name>
    <name type="synonym">Lingula unguis</name>
    <dbReference type="NCBI Taxonomy" id="7574"/>
    <lineage>
        <taxon>Eukaryota</taxon>
        <taxon>Metazoa</taxon>
        <taxon>Spiralia</taxon>
        <taxon>Lophotrochozoa</taxon>
        <taxon>Brachiopoda</taxon>
        <taxon>Linguliformea</taxon>
        <taxon>Lingulata</taxon>
        <taxon>Lingulida</taxon>
        <taxon>Linguloidea</taxon>
        <taxon>Lingulidae</taxon>
        <taxon>Lingula</taxon>
    </lineage>
</organism>
<dbReference type="Proteomes" id="UP000085678">
    <property type="component" value="Unplaced"/>
</dbReference>
<feature type="signal peptide" evidence="2">
    <location>
        <begin position="1"/>
        <end position="25"/>
    </location>
</feature>
<evidence type="ECO:0000313" key="3">
    <source>
        <dbReference type="Proteomes" id="UP000085678"/>
    </source>
</evidence>
<dbReference type="AlphaFoldDB" id="A0A1S3IP93"/>
<keyword evidence="3" id="KW-1185">Reference proteome</keyword>
<dbReference type="RefSeq" id="XP_013400040.1">
    <property type="nucleotide sequence ID" value="XM_013544586.2"/>
</dbReference>
<dbReference type="InParanoid" id="A0A1S3IP93"/>
<proteinExistence type="predicted"/>
<sequence length="154" mass="16784">MVPSRLFSVLAVCLISLLETYSVTAIDCYECNIFRNEVGVPCPENGNSTNTININDTTIATGCKLCGKVLTQITVDYNRGRKEVVASRMCVKDDRDWKRNKIEMGCEVTDTSGTGTSEICHCDTDLCNPAGALTSAVWLLVGTITSAIAMPYMR</sequence>
<evidence type="ECO:0000313" key="4">
    <source>
        <dbReference type="RefSeq" id="XP_013400040.1"/>
    </source>
</evidence>
<accession>A0A1S3IP93</accession>
<dbReference type="GeneID" id="106166135"/>
<evidence type="ECO:0000256" key="2">
    <source>
        <dbReference type="SAM" id="SignalP"/>
    </source>
</evidence>
<dbReference type="InterPro" id="IPR050975">
    <property type="entry name" value="Sleep_regulator"/>
</dbReference>
<evidence type="ECO:0000256" key="1">
    <source>
        <dbReference type="ARBA" id="ARBA00022729"/>
    </source>
</evidence>
<gene>
    <name evidence="4" type="primary">LOC106166135</name>
</gene>
<feature type="chain" id="PRO_5010277265" evidence="2">
    <location>
        <begin position="26"/>
        <end position="154"/>
    </location>
</feature>
<dbReference type="PANTHER" id="PTHR33562">
    <property type="entry name" value="ATILLA, ISOFORM B-RELATED-RELATED"/>
    <property type="match status" value="1"/>
</dbReference>
<reference evidence="4" key="1">
    <citation type="submission" date="2025-08" db="UniProtKB">
        <authorList>
            <consortium name="RefSeq"/>
        </authorList>
    </citation>
    <scope>IDENTIFICATION</scope>
    <source>
        <tissue evidence="4">Gonads</tissue>
    </source>
</reference>
<name>A0A1S3IP93_LINAN</name>
<dbReference type="KEGG" id="lak:106166135"/>
<keyword evidence="1 2" id="KW-0732">Signal</keyword>